<feature type="region of interest" description="Disordered" evidence="4">
    <location>
        <begin position="658"/>
        <end position="749"/>
    </location>
</feature>
<evidence type="ECO:0000256" key="4">
    <source>
        <dbReference type="SAM" id="MobiDB-lite"/>
    </source>
</evidence>
<feature type="region of interest" description="Disordered" evidence="4">
    <location>
        <begin position="463"/>
        <end position="529"/>
    </location>
</feature>
<dbReference type="PANTHER" id="PTHR32075">
    <property type="entry name" value="ISWI CHROMATIN-REMODELING COMPLEX SUBUNIT YPL216W-RELATED"/>
    <property type="match status" value="1"/>
</dbReference>
<accession>A0A6A6HCD9</accession>
<feature type="region of interest" description="Disordered" evidence="4">
    <location>
        <begin position="336"/>
        <end position="359"/>
    </location>
</feature>
<dbReference type="GO" id="GO:0000785">
    <property type="term" value="C:chromatin"/>
    <property type="evidence" value="ECO:0007669"/>
    <property type="project" value="UniProtKB-ARBA"/>
</dbReference>
<protein>
    <recommendedName>
        <fullName evidence="9">WAC domain-containing protein</fullName>
    </recommendedName>
</protein>
<dbReference type="InterPro" id="IPR013136">
    <property type="entry name" value="WSTF_Acf1_Cbp146"/>
</dbReference>
<dbReference type="GO" id="GO:0005634">
    <property type="term" value="C:nucleus"/>
    <property type="evidence" value="ECO:0007669"/>
    <property type="project" value="UniProtKB-SubCell"/>
</dbReference>
<evidence type="ECO:0000313" key="8">
    <source>
        <dbReference type="Proteomes" id="UP000800092"/>
    </source>
</evidence>
<feature type="domain" description="WAC" evidence="6">
    <location>
        <begin position="22"/>
        <end position="131"/>
    </location>
</feature>
<feature type="compositionally biased region" description="Pro residues" evidence="4">
    <location>
        <begin position="341"/>
        <end position="351"/>
    </location>
</feature>
<dbReference type="InterPro" id="IPR028941">
    <property type="entry name" value="WHIM2_dom"/>
</dbReference>
<keyword evidence="2 3" id="KW-0539">Nucleus</keyword>
<feature type="compositionally biased region" description="Basic residues" evidence="4">
    <location>
        <begin position="981"/>
        <end position="995"/>
    </location>
</feature>
<gene>
    <name evidence="7" type="ORF">EV356DRAFT_96056</name>
</gene>
<dbReference type="PROSITE" id="PS50827">
    <property type="entry name" value="DDT"/>
    <property type="match status" value="1"/>
</dbReference>
<evidence type="ECO:0000259" key="5">
    <source>
        <dbReference type="PROSITE" id="PS50827"/>
    </source>
</evidence>
<feature type="compositionally biased region" description="Basic and acidic residues" evidence="4">
    <location>
        <begin position="724"/>
        <end position="749"/>
    </location>
</feature>
<organism evidence="7 8">
    <name type="scientific">Viridothelium virens</name>
    <name type="common">Speckled blister lichen</name>
    <name type="synonym">Trypethelium virens</name>
    <dbReference type="NCBI Taxonomy" id="1048519"/>
    <lineage>
        <taxon>Eukaryota</taxon>
        <taxon>Fungi</taxon>
        <taxon>Dikarya</taxon>
        <taxon>Ascomycota</taxon>
        <taxon>Pezizomycotina</taxon>
        <taxon>Dothideomycetes</taxon>
        <taxon>Dothideomycetes incertae sedis</taxon>
        <taxon>Trypetheliales</taxon>
        <taxon>Trypetheliaceae</taxon>
        <taxon>Viridothelium</taxon>
    </lineage>
</organism>
<comment type="subcellular location">
    <subcellularLocation>
        <location evidence="1 3">Nucleus</location>
    </subcellularLocation>
</comment>
<feature type="region of interest" description="Disordered" evidence="4">
    <location>
        <begin position="981"/>
        <end position="1031"/>
    </location>
</feature>
<dbReference type="InterPro" id="IPR018501">
    <property type="entry name" value="DDT_dom"/>
</dbReference>
<dbReference type="PANTHER" id="PTHR32075:SF6">
    <property type="entry name" value="ISWI CHROMATIN-REMODELING COMPLEX SUBUNIT YPL216W-RELATED"/>
    <property type="match status" value="1"/>
</dbReference>
<reference evidence="7" key="1">
    <citation type="journal article" date="2020" name="Stud. Mycol.">
        <title>101 Dothideomycetes genomes: a test case for predicting lifestyles and emergence of pathogens.</title>
        <authorList>
            <person name="Haridas S."/>
            <person name="Albert R."/>
            <person name="Binder M."/>
            <person name="Bloem J."/>
            <person name="Labutti K."/>
            <person name="Salamov A."/>
            <person name="Andreopoulos B."/>
            <person name="Baker S."/>
            <person name="Barry K."/>
            <person name="Bills G."/>
            <person name="Bluhm B."/>
            <person name="Cannon C."/>
            <person name="Castanera R."/>
            <person name="Culley D."/>
            <person name="Daum C."/>
            <person name="Ezra D."/>
            <person name="Gonzalez J."/>
            <person name="Henrissat B."/>
            <person name="Kuo A."/>
            <person name="Liang C."/>
            <person name="Lipzen A."/>
            <person name="Lutzoni F."/>
            <person name="Magnuson J."/>
            <person name="Mondo S."/>
            <person name="Nolan M."/>
            <person name="Ohm R."/>
            <person name="Pangilinan J."/>
            <person name="Park H.-J."/>
            <person name="Ramirez L."/>
            <person name="Alfaro M."/>
            <person name="Sun H."/>
            <person name="Tritt A."/>
            <person name="Yoshinaga Y."/>
            <person name="Zwiers L.-H."/>
            <person name="Turgeon B."/>
            <person name="Goodwin S."/>
            <person name="Spatafora J."/>
            <person name="Crous P."/>
            <person name="Grigoriev I."/>
        </authorList>
    </citation>
    <scope>NUCLEOTIDE SEQUENCE</scope>
    <source>
        <strain evidence="7">Tuck. ex Michener</strain>
    </source>
</reference>
<dbReference type="Pfam" id="PF02791">
    <property type="entry name" value="DDT"/>
    <property type="match status" value="1"/>
</dbReference>
<proteinExistence type="predicted"/>
<keyword evidence="8" id="KW-1185">Reference proteome</keyword>
<feature type="compositionally biased region" description="Acidic residues" evidence="4">
    <location>
        <begin position="467"/>
        <end position="484"/>
    </location>
</feature>
<feature type="compositionally biased region" description="Basic and acidic residues" evidence="4">
    <location>
        <begin position="1008"/>
        <end position="1025"/>
    </location>
</feature>
<feature type="compositionally biased region" description="Acidic residues" evidence="4">
    <location>
        <begin position="690"/>
        <end position="704"/>
    </location>
</feature>
<dbReference type="OrthoDB" id="332390at2759"/>
<dbReference type="Proteomes" id="UP000800092">
    <property type="component" value="Unassembled WGS sequence"/>
</dbReference>
<evidence type="ECO:0000256" key="2">
    <source>
        <dbReference type="ARBA" id="ARBA00023242"/>
    </source>
</evidence>
<dbReference type="Pfam" id="PF15613">
    <property type="entry name" value="WSD"/>
    <property type="match status" value="1"/>
</dbReference>
<evidence type="ECO:0000313" key="7">
    <source>
        <dbReference type="EMBL" id="KAF2235765.1"/>
    </source>
</evidence>
<dbReference type="GO" id="GO:0000781">
    <property type="term" value="C:chromosome, telomeric region"/>
    <property type="evidence" value="ECO:0007669"/>
    <property type="project" value="GOC"/>
</dbReference>
<evidence type="ECO:0000259" key="6">
    <source>
        <dbReference type="PROSITE" id="PS51136"/>
    </source>
</evidence>
<dbReference type="PROSITE" id="PS51136">
    <property type="entry name" value="WAC"/>
    <property type="match status" value="1"/>
</dbReference>
<evidence type="ECO:0000256" key="1">
    <source>
        <dbReference type="ARBA" id="ARBA00004123"/>
    </source>
</evidence>
<evidence type="ECO:0000256" key="3">
    <source>
        <dbReference type="PROSITE-ProRule" id="PRU00475"/>
    </source>
</evidence>
<sequence length="1031" mass="118116">MVLLKRKSVKFLPVPHIPDQNAEIWVMHSTGEIFSDYESYIRRLDFYRQHEFTCSITGQSGMNFFDALASERNESRTVDDRFPEPLKEPVLRKIQFSTISRMEDLVNHIFEEFRQDFFPGEQVTVVMDDGERFDGVVREKASFSEQRRPDGEVVRQAFSRYFVKLNDRPMEEALMDNEHVVRSRKVFSKHMLRILLKNSLTREPWAGAPWVLKEKIAIEYKIPTEIPPHLQQENRQAERKANLAMRREEQEGTFFQFYANQQQQQRLPELKPAKGHRGKLSHQEMQRQKQIQLQQYQDAIATGQFQGFPGVPLPYPHQPIPYVDNFHQLPIVQQIASRQPQMPPPPPPPKGPLDDLDVAPKRSATTRPQLKFWVKPKNAQRDSDIKTIFEDSGLAMRSIGPLLETWNTLNVLCEPFLLDSFNLDDFVDAMSLPSDVGECELLDELHCAVLSLLVDESGQVKVSLPEFQEDSEEEDEDSEADDSAESTTLPDAPARSTRSSLAKQEAAALAEEKARDSPASKSPKHRAAEMLADQGWVERAAAREFDEGGWQTILVGIIHQLSLQPSLKEDCEVILAHLAPMDEQATAETAQKQYATLDVNLRVAILQMITILAPSTQAVRDYLEECSEEMTQMRKDKIEQQRKKKPLIEELTSLDQKRKILLPSNMPDSDTEDTKLEPTDVDLQAPGATDQEELNGVDDSSDEEPPTRSLRRNSGRALDRKRKREEDLARKEKEKKDKETAKTSKQSAEFKKVLRDIEKKKTEIKECEDAIADLDNDLREANCQRTRPLGRDRFWNRYWWFERNGMPFAGMPDSSTSACGYANGRIWVQGPAPEEREGFLELPKGEAATYEAAHGVSLVEREERDCGVGSQLWDAGEWGYYDDPEALDALIGWLDERGKRERELRKELQSWRDQIATQMGAMKAHLEEREKRRLEAEEEAETGVVTRHGRRDVEKDLDLKRHPCLEWHNGSAIRELGRRHAVSANGGKRKKAKKKGVAEVVGSKKKKALEVEQEPVKTKKVETRSTRSGKR</sequence>
<feature type="compositionally biased region" description="Basic residues" evidence="4">
    <location>
        <begin position="709"/>
        <end position="723"/>
    </location>
</feature>
<evidence type="ECO:0008006" key="9">
    <source>
        <dbReference type="Google" id="ProtNLM"/>
    </source>
</evidence>
<dbReference type="AlphaFoldDB" id="A0A6A6HCD9"/>
<dbReference type="EMBL" id="ML991789">
    <property type="protein sequence ID" value="KAF2235765.1"/>
    <property type="molecule type" value="Genomic_DNA"/>
</dbReference>
<dbReference type="GO" id="GO:0031509">
    <property type="term" value="P:subtelomeric heterochromatin formation"/>
    <property type="evidence" value="ECO:0007669"/>
    <property type="project" value="TreeGrafter"/>
</dbReference>
<name>A0A6A6HCD9_VIRVR</name>
<feature type="domain" description="DDT" evidence="5">
    <location>
        <begin position="396"/>
        <end position="459"/>
    </location>
</feature>
<dbReference type="Pfam" id="PF10537">
    <property type="entry name" value="WAC_Acf1_DNA_bd"/>
    <property type="match status" value="1"/>
</dbReference>